<proteinExistence type="predicted"/>
<sequence length="305" mass="31477">MPPTAPDRPSAAPTAALGLALAAASRGLAVLPLSRTKLPAIRSPHRDEPRPARRCRGECGRIGHGVHDATTDPGTIRELFAAAPWATGYGIACGRPPHHLVGLDLDVKHDQDGPAALQHLADTHGFQLPPAPTVLTPSGGRHLWLTTPTGTTVPNSVGRLAPGIDVRGTGGYLVGPGSRTTAGTYSFAPDTPQLPAPTVPAPLLALMQPTTSRPAPSGRHPVPASGKQAVGLVRFVLDATPGGKNGTGRNDRLYWAACRAYETADRDADGIAAALIEAAVHTGLPELEARATVTSAARNARRSPA</sequence>
<evidence type="ECO:0000313" key="3">
    <source>
        <dbReference type="Proteomes" id="UP000195755"/>
    </source>
</evidence>
<dbReference type="KEGG" id="salj:SMD11_5618"/>
<reference evidence="2 3" key="1">
    <citation type="submission" date="2017-06" db="EMBL/GenBank/DDBJ databases">
        <title>Streptomyces albireticuli Genome sequencing and assembly.</title>
        <authorList>
            <person name="Wang Y."/>
            <person name="Du B."/>
            <person name="Ding Y."/>
            <person name="Liu H."/>
            <person name="Hou Q."/>
            <person name="Liu K."/>
            <person name="Yao L."/>
            <person name="Wang C."/>
        </authorList>
    </citation>
    <scope>NUCLEOTIDE SEQUENCE [LARGE SCALE GENOMIC DNA]</scope>
    <source>
        <strain evidence="2 3">MDJK11</strain>
    </source>
</reference>
<accession>A0A1Z2LA80</accession>
<dbReference type="Pfam" id="PF09250">
    <property type="entry name" value="Prim-Pol"/>
    <property type="match status" value="1"/>
</dbReference>
<feature type="domain" description="DNA primase/polymerase bifunctional N-terminal" evidence="1">
    <location>
        <begin position="20"/>
        <end position="205"/>
    </location>
</feature>
<dbReference type="AlphaFoldDB" id="A0A1Z2LA80"/>
<dbReference type="CDD" id="cd04859">
    <property type="entry name" value="Prim_Pol"/>
    <property type="match status" value="1"/>
</dbReference>
<organism evidence="2 3">
    <name type="scientific">Streptomyces albireticuli</name>
    <dbReference type="NCBI Taxonomy" id="1940"/>
    <lineage>
        <taxon>Bacteria</taxon>
        <taxon>Bacillati</taxon>
        <taxon>Actinomycetota</taxon>
        <taxon>Actinomycetes</taxon>
        <taxon>Kitasatosporales</taxon>
        <taxon>Streptomycetaceae</taxon>
        <taxon>Streptomyces</taxon>
    </lineage>
</organism>
<dbReference type="RefSeq" id="WP_087929042.1">
    <property type="nucleotide sequence ID" value="NZ_CP021744.1"/>
</dbReference>
<protein>
    <recommendedName>
        <fullName evidence="1">DNA primase/polymerase bifunctional N-terminal domain-containing protein</fullName>
    </recommendedName>
</protein>
<name>A0A1Z2LA80_9ACTN</name>
<dbReference type="OrthoDB" id="3218228at2"/>
<evidence type="ECO:0000259" key="1">
    <source>
        <dbReference type="SMART" id="SM00943"/>
    </source>
</evidence>
<evidence type="ECO:0000313" key="2">
    <source>
        <dbReference type="EMBL" id="ARZ71197.1"/>
    </source>
</evidence>
<dbReference type="EMBL" id="CP021744">
    <property type="protein sequence ID" value="ARZ71197.1"/>
    <property type="molecule type" value="Genomic_DNA"/>
</dbReference>
<dbReference type="SUPFAM" id="SSF56747">
    <property type="entry name" value="Prim-pol domain"/>
    <property type="match status" value="1"/>
</dbReference>
<dbReference type="InterPro" id="IPR015330">
    <property type="entry name" value="DNA_primase/pol_bifunc_N"/>
</dbReference>
<dbReference type="SMART" id="SM00943">
    <property type="entry name" value="Prim-Pol"/>
    <property type="match status" value="1"/>
</dbReference>
<gene>
    <name evidence="2" type="ORF">SMD11_5618</name>
</gene>
<dbReference type="Proteomes" id="UP000195755">
    <property type="component" value="Chromosome"/>
</dbReference>